<dbReference type="Proteomes" id="UP001156921">
    <property type="component" value="Unassembled WGS sequence"/>
</dbReference>
<evidence type="ECO:0000313" key="3">
    <source>
        <dbReference type="Proteomes" id="UP001156921"/>
    </source>
</evidence>
<keyword evidence="3" id="KW-1185">Reference proteome</keyword>
<organism evidence="2 3">
    <name type="scientific">Brevundimonas denitrificans</name>
    <dbReference type="NCBI Taxonomy" id="1443434"/>
    <lineage>
        <taxon>Bacteria</taxon>
        <taxon>Pseudomonadati</taxon>
        <taxon>Pseudomonadota</taxon>
        <taxon>Alphaproteobacteria</taxon>
        <taxon>Caulobacterales</taxon>
        <taxon>Caulobacteraceae</taxon>
        <taxon>Brevundimonas</taxon>
    </lineage>
</organism>
<evidence type="ECO:0000313" key="2">
    <source>
        <dbReference type="EMBL" id="GLS00076.1"/>
    </source>
</evidence>
<sequence>MTRLSVGEALAARLYAAETAIDQALIETATLAAALPAARADAWVSAVTGQRAFAGTAATISALADARAHIVQTHNTLTALARKLGLEALAVGPMDKPGDGPPIGGGGGDGAGIGPDMVNKSLPGEAAIC</sequence>
<feature type="region of interest" description="Disordered" evidence="1">
    <location>
        <begin position="95"/>
        <end position="115"/>
    </location>
</feature>
<dbReference type="EMBL" id="BSOY01000001">
    <property type="protein sequence ID" value="GLS00076.1"/>
    <property type="molecule type" value="Genomic_DNA"/>
</dbReference>
<protein>
    <submittedName>
        <fullName evidence="2">Uncharacterized protein</fullName>
    </submittedName>
</protein>
<reference evidence="3" key="1">
    <citation type="journal article" date="2019" name="Int. J. Syst. Evol. Microbiol.">
        <title>The Global Catalogue of Microorganisms (GCM) 10K type strain sequencing project: providing services to taxonomists for standard genome sequencing and annotation.</title>
        <authorList>
            <consortium name="The Broad Institute Genomics Platform"/>
            <consortium name="The Broad Institute Genome Sequencing Center for Infectious Disease"/>
            <person name="Wu L."/>
            <person name="Ma J."/>
        </authorList>
    </citation>
    <scope>NUCLEOTIDE SEQUENCE [LARGE SCALE GENOMIC DNA]</scope>
    <source>
        <strain evidence="3">NBRC 110107</strain>
    </source>
</reference>
<feature type="compositionally biased region" description="Gly residues" evidence="1">
    <location>
        <begin position="101"/>
        <end position="113"/>
    </location>
</feature>
<proteinExistence type="predicted"/>
<accession>A0ABQ6BFI1</accession>
<comment type="caution">
    <text evidence="2">The sequence shown here is derived from an EMBL/GenBank/DDBJ whole genome shotgun (WGS) entry which is preliminary data.</text>
</comment>
<gene>
    <name evidence="2" type="ORF">GCM10007859_00790</name>
</gene>
<evidence type="ECO:0000256" key="1">
    <source>
        <dbReference type="SAM" id="MobiDB-lite"/>
    </source>
</evidence>
<dbReference type="RefSeq" id="WP_284219930.1">
    <property type="nucleotide sequence ID" value="NZ_BSOY01000001.1"/>
</dbReference>
<name>A0ABQ6BFI1_9CAUL</name>